<dbReference type="STRING" id="1236976.JCM16418_2621"/>
<dbReference type="EMBL" id="BAVZ01000007">
    <property type="protein sequence ID" value="GAF08539.1"/>
    <property type="molecule type" value="Genomic_DNA"/>
</dbReference>
<protein>
    <submittedName>
        <fullName evidence="1">Uncharacterized protein</fullName>
    </submittedName>
</protein>
<dbReference type="RefSeq" id="WP_306304774.1">
    <property type="nucleotide sequence ID" value="NZ_BAVZ01000007.1"/>
</dbReference>
<dbReference type="eggNOG" id="COG4085">
    <property type="taxonomic scope" value="Bacteria"/>
</dbReference>
<reference evidence="1 2" key="1">
    <citation type="journal article" date="2014" name="Genome Announc.">
        <title>Draft Genome Sequence of Paenibacillus pini JCM 16418T, Isolated from the Rhizosphere of Pine Tree.</title>
        <authorList>
            <person name="Yuki M."/>
            <person name="Oshima K."/>
            <person name="Suda W."/>
            <person name="Oshida Y."/>
            <person name="Kitamura K."/>
            <person name="Iida Y."/>
            <person name="Hattori M."/>
            <person name="Ohkuma M."/>
        </authorList>
    </citation>
    <scope>NUCLEOTIDE SEQUENCE [LARGE SCALE GENOMIC DNA]</scope>
    <source>
        <strain evidence="1 2">JCM 16418</strain>
    </source>
</reference>
<gene>
    <name evidence="1" type="ORF">JCM16418_2621</name>
</gene>
<accession>W7Z293</accession>
<dbReference type="InterPro" id="IPR029062">
    <property type="entry name" value="Class_I_gatase-like"/>
</dbReference>
<proteinExistence type="predicted"/>
<dbReference type="Proteomes" id="UP000019364">
    <property type="component" value="Unassembled WGS sequence"/>
</dbReference>
<organism evidence="1 2">
    <name type="scientific">Paenibacillus pini JCM 16418</name>
    <dbReference type="NCBI Taxonomy" id="1236976"/>
    <lineage>
        <taxon>Bacteria</taxon>
        <taxon>Bacillati</taxon>
        <taxon>Bacillota</taxon>
        <taxon>Bacilli</taxon>
        <taxon>Bacillales</taxon>
        <taxon>Paenibacillaceae</taxon>
        <taxon>Paenibacillus</taxon>
    </lineage>
</organism>
<dbReference type="SUPFAM" id="SSF52317">
    <property type="entry name" value="Class I glutamine amidotransferase-like"/>
    <property type="match status" value="1"/>
</dbReference>
<name>W7Z293_9BACL</name>
<keyword evidence="2" id="KW-1185">Reference proteome</keyword>
<dbReference type="AlphaFoldDB" id="W7Z293"/>
<dbReference type="Gene3D" id="3.40.50.880">
    <property type="match status" value="1"/>
</dbReference>
<comment type="caution">
    <text evidence="1">The sequence shown here is derived from an EMBL/GenBank/DDBJ whole genome shotgun (WGS) entry which is preliminary data.</text>
</comment>
<sequence length="148" mass="16208">MGVPTTLPNGVGKKVLFDQTHGQTAGASDWVIDGAFSDFADGLKAAGFQVDALQRTLPMNAKSYDTPVVTLSKLKQYDVFIIGEANIPFKTSEQDAMLTYVKEGGSIFFIADHYNSDRNLNRWDSSEVMNATAVELTVILRRACRLGK</sequence>
<evidence type="ECO:0000313" key="2">
    <source>
        <dbReference type="Proteomes" id="UP000019364"/>
    </source>
</evidence>
<evidence type="ECO:0000313" key="1">
    <source>
        <dbReference type="EMBL" id="GAF08539.1"/>
    </source>
</evidence>